<dbReference type="PANTHER" id="PTHR43343">
    <property type="entry name" value="PEPTIDASE S12"/>
    <property type="match status" value="1"/>
</dbReference>
<evidence type="ECO:0000313" key="6">
    <source>
        <dbReference type="EMBL" id="KKM05880.1"/>
    </source>
</evidence>
<evidence type="ECO:0000256" key="1">
    <source>
        <dbReference type="ARBA" id="ARBA00010541"/>
    </source>
</evidence>
<dbReference type="InterPro" id="IPR036034">
    <property type="entry name" value="PDZ_sf"/>
</dbReference>
<keyword evidence="5" id="KW-1133">Transmembrane helix</keyword>
<dbReference type="PRINTS" id="PR00834">
    <property type="entry name" value="PROTEASES2C"/>
</dbReference>
<name>A0A0F9H4C5_9ZZZZ</name>
<organism evidence="6">
    <name type="scientific">marine sediment metagenome</name>
    <dbReference type="NCBI Taxonomy" id="412755"/>
    <lineage>
        <taxon>unclassified sequences</taxon>
        <taxon>metagenomes</taxon>
        <taxon>ecological metagenomes</taxon>
    </lineage>
</organism>
<feature type="region of interest" description="Disordered" evidence="4">
    <location>
        <begin position="372"/>
        <end position="407"/>
    </location>
</feature>
<feature type="transmembrane region" description="Helical" evidence="5">
    <location>
        <begin position="61"/>
        <end position="87"/>
    </location>
</feature>
<evidence type="ECO:0000256" key="3">
    <source>
        <dbReference type="ARBA" id="ARBA00022801"/>
    </source>
</evidence>
<dbReference type="InterPro" id="IPR051201">
    <property type="entry name" value="Chloro_Bact_Ser_Proteases"/>
</dbReference>
<protein>
    <recommendedName>
        <fullName evidence="7">PDZ domain-containing protein</fullName>
    </recommendedName>
</protein>
<sequence>MPTSKDDSDKKETRKPSKMGESADKKPAASERTTAAIEKPVGSIKQDQEPKKQSFTKGQSIFGYLATIALSVFVAVLITVLTIPLMLRINPVAFYKGDFLNNDSQTVIKTGKSKNTISAVATKVGPSVVTIKVFKNKGGNLLFPELNQEDSSQPDASGSGVIYKSNGYIITNNHVIEDASKVLITIGKQSDIPGKIIAGDSENDIAVIKVNKSGLRAAEIGSTKELDVGDLAVAIGSPFEFQQTVTSGIVSAKNRAFDITDYGSRSSKTLTDLVQTDAAINPGNSGGGLADAEGRLIGINTAIASTSGSSAGIGFAIPIERAIRIADELISKGKVSHPYIGVAIRTVNAAMANEQDLVEGVLVQKVIRNSPAQTGGRRRRHGVRVRWGRRPASGDSRARLPSLGAQT</sequence>
<evidence type="ECO:0000256" key="5">
    <source>
        <dbReference type="SAM" id="Phobius"/>
    </source>
</evidence>
<dbReference type="Gene3D" id="2.40.10.10">
    <property type="entry name" value="Trypsin-like serine proteases"/>
    <property type="match status" value="2"/>
</dbReference>
<feature type="region of interest" description="Disordered" evidence="4">
    <location>
        <begin position="1"/>
        <end position="52"/>
    </location>
</feature>
<dbReference type="EMBL" id="LAZR01016122">
    <property type="protein sequence ID" value="KKM05880.1"/>
    <property type="molecule type" value="Genomic_DNA"/>
</dbReference>
<dbReference type="SUPFAM" id="SSF50494">
    <property type="entry name" value="Trypsin-like serine proteases"/>
    <property type="match status" value="1"/>
</dbReference>
<keyword evidence="5" id="KW-0472">Membrane</keyword>
<evidence type="ECO:0000256" key="2">
    <source>
        <dbReference type="ARBA" id="ARBA00022670"/>
    </source>
</evidence>
<evidence type="ECO:0000256" key="4">
    <source>
        <dbReference type="SAM" id="MobiDB-lite"/>
    </source>
</evidence>
<accession>A0A0F9H4C5</accession>
<evidence type="ECO:0008006" key="7">
    <source>
        <dbReference type="Google" id="ProtNLM"/>
    </source>
</evidence>
<dbReference type="GO" id="GO:0006508">
    <property type="term" value="P:proteolysis"/>
    <property type="evidence" value="ECO:0007669"/>
    <property type="project" value="UniProtKB-KW"/>
</dbReference>
<feature type="compositionally biased region" description="Basic residues" evidence="4">
    <location>
        <begin position="376"/>
        <end position="389"/>
    </location>
</feature>
<keyword evidence="3" id="KW-0378">Hydrolase</keyword>
<comment type="caution">
    <text evidence="6">The sequence shown here is derived from an EMBL/GenBank/DDBJ whole genome shotgun (WGS) entry which is preliminary data.</text>
</comment>
<dbReference type="InterPro" id="IPR043504">
    <property type="entry name" value="Peptidase_S1_PA_chymotrypsin"/>
</dbReference>
<dbReference type="Gene3D" id="2.30.42.10">
    <property type="match status" value="1"/>
</dbReference>
<reference evidence="6" key="1">
    <citation type="journal article" date="2015" name="Nature">
        <title>Complex archaea that bridge the gap between prokaryotes and eukaryotes.</title>
        <authorList>
            <person name="Spang A."/>
            <person name="Saw J.H."/>
            <person name="Jorgensen S.L."/>
            <person name="Zaremba-Niedzwiedzka K."/>
            <person name="Martijn J."/>
            <person name="Lind A.E."/>
            <person name="van Eijk R."/>
            <person name="Schleper C."/>
            <person name="Guy L."/>
            <person name="Ettema T.J."/>
        </authorList>
    </citation>
    <scope>NUCLEOTIDE SEQUENCE</scope>
</reference>
<dbReference type="Pfam" id="PF13365">
    <property type="entry name" value="Trypsin_2"/>
    <property type="match status" value="1"/>
</dbReference>
<dbReference type="InterPro" id="IPR009003">
    <property type="entry name" value="Peptidase_S1_PA"/>
</dbReference>
<dbReference type="GO" id="GO:0004252">
    <property type="term" value="F:serine-type endopeptidase activity"/>
    <property type="evidence" value="ECO:0007669"/>
    <property type="project" value="InterPro"/>
</dbReference>
<dbReference type="PANTHER" id="PTHR43343:SF3">
    <property type="entry name" value="PROTEASE DO-LIKE 8, CHLOROPLASTIC"/>
    <property type="match status" value="1"/>
</dbReference>
<dbReference type="AlphaFoldDB" id="A0A0F9H4C5"/>
<keyword evidence="5" id="KW-0812">Transmembrane</keyword>
<keyword evidence="2" id="KW-0645">Protease</keyword>
<dbReference type="InterPro" id="IPR001940">
    <property type="entry name" value="Peptidase_S1C"/>
</dbReference>
<gene>
    <name evidence="6" type="ORF">LCGC14_1749660</name>
</gene>
<comment type="similarity">
    <text evidence="1">Belongs to the peptidase S1C family.</text>
</comment>
<proteinExistence type="inferred from homology"/>
<feature type="compositionally biased region" description="Basic and acidic residues" evidence="4">
    <location>
        <begin position="1"/>
        <end position="15"/>
    </location>
</feature>